<dbReference type="GO" id="GO:0003677">
    <property type="term" value="F:DNA binding"/>
    <property type="evidence" value="ECO:0007669"/>
    <property type="project" value="UniProtKB-KW"/>
</dbReference>
<protein>
    <recommendedName>
        <fullName evidence="8">Zn(2)-C6 fungal-type domain-containing protein</fullName>
    </recommendedName>
</protein>
<evidence type="ECO:0000256" key="2">
    <source>
        <dbReference type="ARBA" id="ARBA00022833"/>
    </source>
</evidence>
<evidence type="ECO:0000256" key="7">
    <source>
        <dbReference type="SAM" id="MobiDB-lite"/>
    </source>
</evidence>
<keyword evidence="4" id="KW-0238">DNA-binding</keyword>
<gene>
    <name evidence="9" type="ORF">WHR41_07257</name>
</gene>
<evidence type="ECO:0000259" key="8">
    <source>
        <dbReference type="PROSITE" id="PS50048"/>
    </source>
</evidence>
<dbReference type="EMBL" id="JAAQHG020000028">
    <property type="protein sequence ID" value="KAL1584198.1"/>
    <property type="molecule type" value="Genomic_DNA"/>
</dbReference>
<dbReference type="CDD" id="cd12148">
    <property type="entry name" value="fungal_TF_MHR"/>
    <property type="match status" value="1"/>
</dbReference>
<dbReference type="Proteomes" id="UP000803884">
    <property type="component" value="Unassembled WGS sequence"/>
</dbReference>
<reference evidence="9 10" key="1">
    <citation type="journal article" date="2020" name="Microbiol. Resour. Announc.">
        <title>Draft Genome Sequence of a Cladosporium Species Isolated from the Mesophotic Ascidian Didemnum maculosum.</title>
        <authorList>
            <person name="Gioti A."/>
            <person name="Siaperas R."/>
            <person name="Nikolaivits E."/>
            <person name="Le Goff G."/>
            <person name="Ouazzani J."/>
            <person name="Kotoulas G."/>
            <person name="Topakas E."/>
        </authorList>
    </citation>
    <scope>NUCLEOTIDE SEQUENCE [LARGE SCALE GENOMIC DNA]</scope>
    <source>
        <strain evidence="9 10">TM138-S3</strain>
    </source>
</reference>
<keyword evidence="3" id="KW-0805">Transcription regulation</keyword>
<dbReference type="InterPro" id="IPR036864">
    <property type="entry name" value="Zn2-C6_fun-type_DNA-bd_sf"/>
</dbReference>
<dbReference type="Pfam" id="PF00172">
    <property type="entry name" value="Zn_clus"/>
    <property type="match status" value="1"/>
</dbReference>
<evidence type="ECO:0000256" key="6">
    <source>
        <dbReference type="ARBA" id="ARBA00023242"/>
    </source>
</evidence>
<dbReference type="SMART" id="SM00066">
    <property type="entry name" value="GAL4"/>
    <property type="match status" value="1"/>
</dbReference>
<dbReference type="SUPFAM" id="SSF57701">
    <property type="entry name" value="Zn2/Cys6 DNA-binding domain"/>
    <property type="match status" value="1"/>
</dbReference>
<dbReference type="PANTHER" id="PTHR31779:SF4">
    <property type="entry name" value="2-NITROPROPANE DIOXYGENASE FAMILY, PUTATIVE (AFU_ORTHOLOGUE AFUA_2G17430)-RELATED"/>
    <property type="match status" value="1"/>
</dbReference>
<dbReference type="GO" id="GO:0009410">
    <property type="term" value="P:response to xenobiotic stimulus"/>
    <property type="evidence" value="ECO:0007669"/>
    <property type="project" value="TreeGrafter"/>
</dbReference>
<feature type="domain" description="Zn(2)-C6 fungal-type" evidence="8">
    <location>
        <begin position="28"/>
        <end position="57"/>
    </location>
</feature>
<dbReference type="InterPro" id="IPR001138">
    <property type="entry name" value="Zn2Cys6_DnaBD"/>
</dbReference>
<keyword evidence="5" id="KW-0804">Transcription</keyword>
<dbReference type="PROSITE" id="PS00463">
    <property type="entry name" value="ZN2_CY6_FUNGAL_1"/>
    <property type="match status" value="1"/>
</dbReference>
<dbReference type="CDD" id="cd00067">
    <property type="entry name" value="GAL4"/>
    <property type="match status" value="1"/>
</dbReference>
<dbReference type="Pfam" id="PF04082">
    <property type="entry name" value="Fungal_trans"/>
    <property type="match status" value="1"/>
</dbReference>
<keyword evidence="2" id="KW-0862">Zinc</keyword>
<evidence type="ECO:0000313" key="10">
    <source>
        <dbReference type="Proteomes" id="UP000803884"/>
    </source>
</evidence>
<dbReference type="RefSeq" id="XP_069227304.1">
    <property type="nucleotide sequence ID" value="XM_069375862.1"/>
</dbReference>
<accession>A0AB34KGC6</accession>
<keyword evidence="6" id="KW-0539">Nucleus</keyword>
<comment type="caution">
    <text evidence="9">The sequence shown here is derived from an EMBL/GenBank/DDBJ whole genome shotgun (WGS) entry which is preliminary data.</text>
</comment>
<dbReference type="PANTHER" id="PTHR31779">
    <property type="entry name" value="2-NITROPROPANE DIOXYGENASE FAMILY, PUTATIVE (AFU_ORTHOLOGUE AFUA_2G17430)-RELATED"/>
    <property type="match status" value="1"/>
</dbReference>
<dbReference type="GeneID" id="96008700"/>
<dbReference type="InterPro" id="IPR052478">
    <property type="entry name" value="Metabolite_Synth_Reg"/>
</dbReference>
<evidence type="ECO:0000256" key="4">
    <source>
        <dbReference type="ARBA" id="ARBA00023125"/>
    </source>
</evidence>
<feature type="region of interest" description="Disordered" evidence="7">
    <location>
        <begin position="1"/>
        <end position="39"/>
    </location>
</feature>
<keyword evidence="10" id="KW-1185">Reference proteome</keyword>
<sequence length="596" mass="67198">MPSDSEHKRSRSGTPEGDHQGRQRSRAACAPCRQRKRKCDGKMPCGTCVRYEYQCEYAPGKRQSTHHMNGDNPPELVHQQQSWPETHDVKPSVIQLQAHPLTAPGARFHHRSILDPVKTRFVRANSAIAFPRILGMDMESETIPRLHSFGWCMGIRPEEQDPIIDISTIVSWTDMQRLAAVYFAIVKPELGLLEEADFLERASARYADTNGFNELDPILLMVAALGSFFSKNPHPKEAECVRMTKTIMTWRRLSINPSPNTTATWILITIYMRCTGRPHGSWLASSIAMHQAEASGLHKEMQTIAVVYPAASAADHRLVKTRRKLFWIARALNIVFSFEYGRSRVNFDVITTKKPAPDINGHAHQFVELADLLPSDFVDREREPDPPAALGNALTRIEEMPTESSFMTLLKADLAFAIYRRLWLMSLTDAKDRAETILNIGRSALEASKTLLDSRTPWWNVLHVPFQFVNVALAVSTPKSLNHISEAMALLQQIAEAYPTHMVREANNQAIAMVRMSRSRKEKELEALQALPDAPPFENPPSIGSTSGMTDAPNVDWNMDMPFEWDMFLNPNLVMSAQQNQFANVPDPAFNNTFGF</sequence>
<dbReference type="InterPro" id="IPR007219">
    <property type="entry name" value="XnlR_reg_dom"/>
</dbReference>
<dbReference type="PROSITE" id="PS50048">
    <property type="entry name" value="ZN2_CY6_FUNGAL_2"/>
    <property type="match status" value="1"/>
</dbReference>
<evidence type="ECO:0000256" key="5">
    <source>
        <dbReference type="ARBA" id="ARBA00023163"/>
    </source>
</evidence>
<keyword evidence="1" id="KW-0479">Metal-binding</keyword>
<evidence type="ECO:0000256" key="1">
    <source>
        <dbReference type="ARBA" id="ARBA00022723"/>
    </source>
</evidence>
<dbReference type="GO" id="GO:0006351">
    <property type="term" value="P:DNA-templated transcription"/>
    <property type="evidence" value="ECO:0007669"/>
    <property type="project" value="InterPro"/>
</dbReference>
<proteinExistence type="predicted"/>
<dbReference type="AlphaFoldDB" id="A0AB34KGC6"/>
<feature type="region of interest" description="Disordered" evidence="7">
    <location>
        <begin position="532"/>
        <end position="551"/>
    </location>
</feature>
<dbReference type="Gene3D" id="4.10.240.10">
    <property type="entry name" value="Zn(2)-C6 fungal-type DNA-binding domain"/>
    <property type="match status" value="1"/>
</dbReference>
<organism evidence="9 10">
    <name type="scientific">Cladosporium halotolerans</name>
    <dbReference type="NCBI Taxonomy" id="1052096"/>
    <lineage>
        <taxon>Eukaryota</taxon>
        <taxon>Fungi</taxon>
        <taxon>Dikarya</taxon>
        <taxon>Ascomycota</taxon>
        <taxon>Pezizomycotina</taxon>
        <taxon>Dothideomycetes</taxon>
        <taxon>Dothideomycetidae</taxon>
        <taxon>Cladosporiales</taxon>
        <taxon>Cladosporiaceae</taxon>
        <taxon>Cladosporium</taxon>
    </lineage>
</organism>
<evidence type="ECO:0000256" key="3">
    <source>
        <dbReference type="ARBA" id="ARBA00023015"/>
    </source>
</evidence>
<evidence type="ECO:0000313" key="9">
    <source>
        <dbReference type="EMBL" id="KAL1584198.1"/>
    </source>
</evidence>
<name>A0AB34KGC6_9PEZI</name>
<dbReference type="GO" id="GO:0000981">
    <property type="term" value="F:DNA-binding transcription factor activity, RNA polymerase II-specific"/>
    <property type="evidence" value="ECO:0007669"/>
    <property type="project" value="InterPro"/>
</dbReference>
<dbReference type="GO" id="GO:0008270">
    <property type="term" value="F:zinc ion binding"/>
    <property type="evidence" value="ECO:0007669"/>
    <property type="project" value="InterPro"/>
</dbReference>